<evidence type="ECO:0000313" key="1">
    <source>
        <dbReference type="EMBL" id="QBA63711.1"/>
    </source>
</evidence>
<organism evidence="1 2">
    <name type="scientific">Muriicola soli</name>
    <dbReference type="NCBI Taxonomy" id="2507538"/>
    <lineage>
        <taxon>Bacteria</taxon>
        <taxon>Pseudomonadati</taxon>
        <taxon>Bacteroidota</taxon>
        <taxon>Flavobacteriia</taxon>
        <taxon>Flavobacteriales</taxon>
        <taxon>Flavobacteriaceae</taxon>
        <taxon>Muriicola</taxon>
    </lineage>
</organism>
<dbReference type="OrthoDB" id="1417969at2"/>
<dbReference type="Proteomes" id="UP000290889">
    <property type="component" value="Chromosome"/>
</dbReference>
<reference evidence="1 2" key="1">
    <citation type="submission" date="2019-01" db="EMBL/GenBank/DDBJ databases">
        <title>Muriicola soli sp. nov., isolated from soil.</title>
        <authorList>
            <person name="Kang H.J."/>
            <person name="Kim S.B."/>
        </authorList>
    </citation>
    <scope>NUCLEOTIDE SEQUENCE [LARGE SCALE GENOMIC DNA]</scope>
    <source>
        <strain evidence="1 2">MMS17-SY002</strain>
    </source>
</reference>
<proteinExistence type="predicted"/>
<keyword evidence="2" id="KW-1185">Reference proteome</keyword>
<sequence>MQRILPFLIAILLWNCNDGDLQIETIDFDDVSIQTCESTITTATTVFFKINGDEALILDLQNGILANEASSDTIVSTLPGQSSLLYRVFSGTVSQGYFCDEIPATDPTVIEEIEAISGEVLINTVQNASDTTLYEHTILLRDVSLLNSQGERITDTSINDFGVVTTQD</sequence>
<accession>A0A411E7M4</accession>
<evidence type="ECO:0000313" key="2">
    <source>
        <dbReference type="Proteomes" id="UP000290889"/>
    </source>
</evidence>
<name>A0A411E7M4_9FLAO</name>
<dbReference type="RefSeq" id="WP_129602962.1">
    <property type="nucleotide sequence ID" value="NZ_CP035544.1"/>
</dbReference>
<dbReference type="EMBL" id="CP035544">
    <property type="protein sequence ID" value="QBA63711.1"/>
    <property type="molecule type" value="Genomic_DNA"/>
</dbReference>
<dbReference type="AlphaFoldDB" id="A0A411E7M4"/>
<protein>
    <submittedName>
        <fullName evidence="1">Uncharacterized protein</fullName>
    </submittedName>
</protein>
<dbReference type="KEGG" id="mur:EQY75_03635"/>
<gene>
    <name evidence="1" type="ORF">EQY75_03635</name>
</gene>